<dbReference type="Pfam" id="PF13432">
    <property type="entry name" value="TPR_16"/>
    <property type="match status" value="1"/>
</dbReference>
<gene>
    <name evidence="2" type="ORF">G443_002669</name>
</gene>
<feature type="repeat" description="TPR" evidence="1">
    <location>
        <begin position="40"/>
        <end position="73"/>
    </location>
</feature>
<accession>A0ABT1JJN7</accession>
<reference evidence="2 3" key="1">
    <citation type="submission" date="2022-06" db="EMBL/GenBank/DDBJ databases">
        <title>Genomic Encyclopedia of Type Strains, Phase I: the one thousand microbial genomes (KMG-I) project.</title>
        <authorList>
            <person name="Kyrpides N."/>
        </authorList>
    </citation>
    <scope>NUCLEOTIDE SEQUENCE [LARGE SCALE GENOMIC DNA]</scope>
    <source>
        <strain evidence="2 3">DSM 43889</strain>
    </source>
</reference>
<comment type="caution">
    <text evidence="2">The sequence shown here is derived from an EMBL/GenBank/DDBJ whole genome shotgun (WGS) entry which is preliminary data.</text>
</comment>
<keyword evidence="1" id="KW-0802">TPR repeat</keyword>
<dbReference type="SUPFAM" id="SSF48452">
    <property type="entry name" value="TPR-like"/>
    <property type="match status" value="1"/>
</dbReference>
<dbReference type="RefSeq" id="WP_026417390.1">
    <property type="nucleotide sequence ID" value="NZ_AUBJ02000001.1"/>
</dbReference>
<dbReference type="Proteomes" id="UP000791080">
    <property type="component" value="Unassembled WGS sequence"/>
</dbReference>
<dbReference type="SMART" id="SM00028">
    <property type="entry name" value="TPR"/>
    <property type="match status" value="3"/>
</dbReference>
<organism evidence="2 3">
    <name type="scientific">Actinoalloteichus caeruleus DSM 43889</name>
    <dbReference type="NCBI Taxonomy" id="1120930"/>
    <lineage>
        <taxon>Bacteria</taxon>
        <taxon>Bacillati</taxon>
        <taxon>Actinomycetota</taxon>
        <taxon>Actinomycetes</taxon>
        <taxon>Pseudonocardiales</taxon>
        <taxon>Pseudonocardiaceae</taxon>
        <taxon>Actinoalloteichus</taxon>
        <taxon>Actinoalloteichus cyanogriseus</taxon>
    </lineage>
</organism>
<sequence>MTAENSYEAFRRAEALLEQRRPAEALRVLDRVLAENPDKPSVQVLAGRAYYYTAQLRRAEAAFAAAVEMDPTDHYARLALGRTLQRQGRLEEARTQLRLAASMNPTPEYQEALGEVRARISLFER</sequence>
<evidence type="ECO:0000256" key="1">
    <source>
        <dbReference type="PROSITE-ProRule" id="PRU00339"/>
    </source>
</evidence>
<dbReference type="Gene3D" id="1.25.40.10">
    <property type="entry name" value="Tetratricopeptide repeat domain"/>
    <property type="match status" value="1"/>
</dbReference>
<dbReference type="Pfam" id="PF14559">
    <property type="entry name" value="TPR_19"/>
    <property type="match status" value="1"/>
</dbReference>
<evidence type="ECO:0000313" key="3">
    <source>
        <dbReference type="Proteomes" id="UP000791080"/>
    </source>
</evidence>
<dbReference type="InterPro" id="IPR011990">
    <property type="entry name" value="TPR-like_helical_dom_sf"/>
</dbReference>
<dbReference type="PROSITE" id="PS50005">
    <property type="entry name" value="TPR"/>
    <property type="match status" value="1"/>
</dbReference>
<protein>
    <submittedName>
        <fullName evidence="2">Tetratricopeptide repeat-containing protein</fullName>
    </submittedName>
</protein>
<evidence type="ECO:0000313" key="2">
    <source>
        <dbReference type="EMBL" id="MCP2332399.1"/>
    </source>
</evidence>
<dbReference type="InterPro" id="IPR019734">
    <property type="entry name" value="TPR_rpt"/>
</dbReference>
<dbReference type="EMBL" id="AUBJ02000001">
    <property type="protein sequence ID" value="MCP2332399.1"/>
    <property type="molecule type" value="Genomic_DNA"/>
</dbReference>
<proteinExistence type="predicted"/>
<keyword evidence="3" id="KW-1185">Reference proteome</keyword>
<name>A0ABT1JJN7_ACTCY</name>